<dbReference type="PANTHER" id="PTHR43037">
    <property type="entry name" value="UNNAMED PRODUCT-RELATED"/>
    <property type="match status" value="1"/>
</dbReference>
<dbReference type="InterPro" id="IPR050955">
    <property type="entry name" value="Plant_Biomass_Hydrol_Est"/>
</dbReference>
<keyword evidence="6" id="KW-1185">Reference proteome</keyword>
<feature type="domain" description="Phospholipase/carboxylesterase/thioesterase" evidence="4">
    <location>
        <begin position="81"/>
        <end position="211"/>
    </location>
</feature>
<dbReference type="InterPro" id="IPR029058">
    <property type="entry name" value="AB_hydrolase_fold"/>
</dbReference>
<dbReference type="EMBL" id="CP060781">
    <property type="protein sequence ID" value="QNP44631.1"/>
    <property type="molecule type" value="Genomic_DNA"/>
</dbReference>
<evidence type="ECO:0000313" key="5">
    <source>
        <dbReference type="EMBL" id="QNP44631.1"/>
    </source>
</evidence>
<dbReference type="GO" id="GO:0016787">
    <property type="term" value="F:hydrolase activity"/>
    <property type="evidence" value="ECO:0007669"/>
    <property type="project" value="UniProtKB-KW"/>
</dbReference>
<dbReference type="Gene3D" id="3.40.50.1820">
    <property type="entry name" value="alpha/beta hydrolase"/>
    <property type="match status" value="1"/>
</dbReference>
<dbReference type="Pfam" id="PF02230">
    <property type="entry name" value="Abhydrolase_2"/>
    <property type="match status" value="1"/>
</dbReference>
<protein>
    <submittedName>
        <fullName evidence="5">Dienelactone hydrolase family protein</fullName>
    </submittedName>
</protein>
<keyword evidence="1 3" id="KW-0732">Signal</keyword>
<name>A0ABX6T419_9SPHN</name>
<dbReference type="InterPro" id="IPR003140">
    <property type="entry name" value="PLipase/COase/thioEstase"/>
</dbReference>
<keyword evidence="5" id="KW-0614">Plasmid</keyword>
<proteinExistence type="predicted"/>
<geneLocation type="plasmid" evidence="5 6">
    <name>p_unnamed1</name>
</geneLocation>
<sequence length="228" mass="24411">MMRALIVAGAALLAMPAGSGEARTPAVVQQVTPKAFSYVPANLTAPAPLVVLLHGAGGDARNFLRQFERDADERGVILLSVQSAGRTWAQRKPTDEEKDVADIKAAIVALSSRSQVADGRTSVMGFSDGASYALSIGLAYPELFRTIVAFSPGYAFGPAELDTTQRIFIAHSRRDPVLPAANVRAMVKAFEEAGYAPEVNWFNGGHEIDPQLRKLAFDFALAPTQTPR</sequence>
<gene>
    <name evidence="5" type="ORF">H9L15_16270</name>
</gene>
<dbReference type="SUPFAM" id="SSF53474">
    <property type="entry name" value="alpha/beta-Hydrolases"/>
    <property type="match status" value="1"/>
</dbReference>
<evidence type="ECO:0000256" key="3">
    <source>
        <dbReference type="SAM" id="SignalP"/>
    </source>
</evidence>
<reference evidence="5 6" key="1">
    <citation type="submission" date="2020-08" db="EMBL/GenBank/DDBJ databases">
        <title>Genome sequence of Sphingomonas daechungensis KACC 18115T.</title>
        <authorList>
            <person name="Hyun D.-W."/>
            <person name="Bae J.-W."/>
        </authorList>
    </citation>
    <scope>NUCLEOTIDE SEQUENCE [LARGE SCALE GENOMIC DNA]</scope>
    <source>
        <strain evidence="5 6">KACC 18115</strain>
        <plasmid evidence="5 6">p_unnamed1</plasmid>
    </source>
</reference>
<evidence type="ECO:0000259" key="4">
    <source>
        <dbReference type="Pfam" id="PF02230"/>
    </source>
</evidence>
<feature type="signal peptide" evidence="3">
    <location>
        <begin position="1"/>
        <end position="19"/>
    </location>
</feature>
<accession>A0ABX6T419</accession>
<dbReference type="Proteomes" id="UP000516134">
    <property type="component" value="Plasmid p_unnamed1"/>
</dbReference>
<evidence type="ECO:0000256" key="2">
    <source>
        <dbReference type="ARBA" id="ARBA00022801"/>
    </source>
</evidence>
<organism evidence="5 6">
    <name type="scientific">Sphingomonas daechungensis</name>
    <dbReference type="NCBI Taxonomy" id="1176646"/>
    <lineage>
        <taxon>Bacteria</taxon>
        <taxon>Pseudomonadati</taxon>
        <taxon>Pseudomonadota</taxon>
        <taxon>Alphaproteobacteria</taxon>
        <taxon>Sphingomonadales</taxon>
        <taxon>Sphingomonadaceae</taxon>
        <taxon>Sphingomonas</taxon>
    </lineage>
</organism>
<keyword evidence="2 5" id="KW-0378">Hydrolase</keyword>
<evidence type="ECO:0000256" key="1">
    <source>
        <dbReference type="ARBA" id="ARBA00022729"/>
    </source>
</evidence>
<feature type="chain" id="PRO_5047466819" evidence="3">
    <location>
        <begin position="20"/>
        <end position="228"/>
    </location>
</feature>
<dbReference type="PANTHER" id="PTHR43037:SF5">
    <property type="entry name" value="FERULOYL ESTERASE"/>
    <property type="match status" value="1"/>
</dbReference>
<evidence type="ECO:0000313" key="6">
    <source>
        <dbReference type="Proteomes" id="UP000516134"/>
    </source>
</evidence>